<dbReference type="Proteomes" id="UP001386955">
    <property type="component" value="Unassembled WGS sequence"/>
</dbReference>
<dbReference type="InterPro" id="IPR013057">
    <property type="entry name" value="AA_transpt_TM"/>
</dbReference>
<sequence>MRASKWGKISKSLRKSIISLQQEKSEVVSMPVQWANCNCCIEESNCDHINASEDPQRDANANSSFTHAVINMVGMLIGLGQLSTPYAVENGGWSSSFLLLGLGLMCAYTSHILGKCLRKNPKLKSFMDIGKHAFGSKGKFVAATIIYLEIFMSLVSYTISLHDNLITVFTGTNLNLHLPKLNCSKLLTVVAVLISMPSLWIRDLSSISFLSSVGIFMSLLIFVCVAATAVLGHVQSNKTIPVLHIHNIPSVSGLYVFGYGGHMVFPELYSAMKDPSKFTKVSIVSFAVVTAIYTTLGFMGAKMFGKDVKSQITLSMPAEEIVTKIALWATVVTPMTKYALEFTPLAIQLEHALPTSMSSRTKMIIRGCVGSFSLFFILILALSVPYFEHVLSLTGSLVSVAVCLILPSAFYVKICWTQISNPLLLLNLSLITLGFLLAIMGTISSSNLLFKSFQSHFTH</sequence>
<gene>
    <name evidence="9" type="ORF">VNO78_28503</name>
</gene>
<feature type="transmembrane region" description="Helical" evidence="7">
    <location>
        <begin position="96"/>
        <end position="117"/>
    </location>
</feature>
<proteinExistence type="predicted"/>
<keyword evidence="10" id="KW-1185">Reference proteome</keyword>
<feature type="domain" description="Amino acid transporter transmembrane" evidence="8">
    <location>
        <begin position="62"/>
        <end position="443"/>
    </location>
</feature>
<evidence type="ECO:0000256" key="7">
    <source>
        <dbReference type="SAM" id="Phobius"/>
    </source>
</evidence>
<keyword evidence="3 7" id="KW-0812">Transmembrane</keyword>
<evidence type="ECO:0000313" key="9">
    <source>
        <dbReference type="EMBL" id="KAK7387591.1"/>
    </source>
</evidence>
<evidence type="ECO:0000256" key="5">
    <source>
        <dbReference type="ARBA" id="ARBA00022989"/>
    </source>
</evidence>
<feature type="transmembrane region" description="Helical" evidence="7">
    <location>
        <begin position="138"/>
        <end position="159"/>
    </location>
</feature>
<organism evidence="9 10">
    <name type="scientific">Psophocarpus tetragonolobus</name>
    <name type="common">Winged bean</name>
    <name type="synonym">Dolichos tetragonolobus</name>
    <dbReference type="NCBI Taxonomy" id="3891"/>
    <lineage>
        <taxon>Eukaryota</taxon>
        <taxon>Viridiplantae</taxon>
        <taxon>Streptophyta</taxon>
        <taxon>Embryophyta</taxon>
        <taxon>Tracheophyta</taxon>
        <taxon>Spermatophyta</taxon>
        <taxon>Magnoliopsida</taxon>
        <taxon>eudicotyledons</taxon>
        <taxon>Gunneridae</taxon>
        <taxon>Pentapetalae</taxon>
        <taxon>rosids</taxon>
        <taxon>fabids</taxon>
        <taxon>Fabales</taxon>
        <taxon>Fabaceae</taxon>
        <taxon>Papilionoideae</taxon>
        <taxon>50 kb inversion clade</taxon>
        <taxon>NPAAA clade</taxon>
        <taxon>indigoferoid/millettioid clade</taxon>
        <taxon>Phaseoleae</taxon>
        <taxon>Psophocarpus</taxon>
    </lineage>
</organism>
<dbReference type="PANTHER" id="PTHR22950">
    <property type="entry name" value="AMINO ACID TRANSPORTER"/>
    <property type="match status" value="1"/>
</dbReference>
<reference evidence="9 10" key="1">
    <citation type="submission" date="2024-01" db="EMBL/GenBank/DDBJ databases">
        <title>The genomes of 5 underutilized Papilionoideae crops provide insights into root nodulation and disease resistanc.</title>
        <authorList>
            <person name="Jiang F."/>
        </authorList>
    </citation>
    <scope>NUCLEOTIDE SEQUENCE [LARGE SCALE GENOMIC DNA]</scope>
    <source>
        <strain evidence="9">DUOXIRENSHENG_FW03</strain>
        <tissue evidence="9">Leaves</tissue>
    </source>
</reference>
<feature type="transmembrane region" description="Helical" evidence="7">
    <location>
        <begin position="424"/>
        <end position="443"/>
    </location>
</feature>
<evidence type="ECO:0000256" key="2">
    <source>
        <dbReference type="ARBA" id="ARBA00022448"/>
    </source>
</evidence>
<accession>A0AAN9S276</accession>
<evidence type="ECO:0000313" key="10">
    <source>
        <dbReference type="Proteomes" id="UP001386955"/>
    </source>
</evidence>
<evidence type="ECO:0000256" key="3">
    <source>
        <dbReference type="ARBA" id="ARBA00022692"/>
    </source>
</evidence>
<dbReference type="EMBL" id="JAYMYS010000007">
    <property type="protein sequence ID" value="KAK7387591.1"/>
    <property type="molecule type" value="Genomic_DNA"/>
</dbReference>
<keyword evidence="4" id="KW-0029">Amino-acid transport</keyword>
<keyword evidence="5 7" id="KW-1133">Transmembrane helix</keyword>
<evidence type="ECO:0000256" key="6">
    <source>
        <dbReference type="ARBA" id="ARBA00023136"/>
    </source>
</evidence>
<protein>
    <recommendedName>
        <fullName evidence="8">Amino acid transporter transmembrane domain-containing protein</fullName>
    </recommendedName>
</protein>
<evidence type="ECO:0000256" key="4">
    <source>
        <dbReference type="ARBA" id="ARBA00022970"/>
    </source>
</evidence>
<feature type="transmembrane region" description="Helical" evidence="7">
    <location>
        <begin position="390"/>
        <end position="412"/>
    </location>
</feature>
<name>A0AAN9S276_PSOTE</name>
<dbReference type="AlphaFoldDB" id="A0AAN9S276"/>
<feature type="transmembrane region" description="Helical" evidence="7">
    <location>
        <begin position="281"/>
        <end position="301"/>
    </location>
</feature>
<dbReference type="GO" id="GO:0015179">
    <property type="term" value="F:L-amino acid transmembrane transporter activity"/>
    <property type="evidence" value="ECO:0007669"/>
    <property type="project" value="TreeGrafter"/>
</dbReference>
<keyword evidence="6 7" id="KW-0472">Membrane</keyword>
<comment type="caution">
    <text evidence="9">The sequence shown here is derived from an EMBL/GenBank/DDBJ whole genome shotgun (WGS) entry which is preliminary data.</text>
</comment>
<dbReference type="Pfam" id="PF01490">
    <property type="entry name" value="Aa_trans"/>
    <property type="match status" value="1"/>
</dbReference>
<comment type="subcellular location">
    <subcellularLocation>
        <location evidence="1">Membrane</location>
        <topology evidence="1">Multi-pass membrane protein</topology>
    </subcellularLocation>
</comment>
<feature type="transmembrane region" description="Helical" evidence="7">
    <location>
        <begin position="363"/>
        <end position="384"/>
    </location>
</feature>
<feature type="transmembrane region" description="Helical" evidence="7">
    <location>
        <begin position="65"/>
        <end position="84"/>
    </location>
</feature>
<dbReference type="GO" id="GO:0005774">
    <property type="term" value="C:vacuolar membrane"/>
    <property type="evidence" value="ECO:0007669"/>
    <property type="project" value="TreeGrafter"/>
</dbReference>
<keyword evidence="2" id="KW-0813">Transport</keyword>
<evidence type="ECO:0000256" key="1">
    <source>
        <dbReference type="ARBA" id="ARBA00004141"/>
    </source>
</evidence>
<feature type="transmembrane region" description="Helical" evidence="7">
    <location>
        <begin position="213"/>
        <end position="234"/>
    </location>
</feature>
<evidence type="ECO:0000259" key="8">
    <source>
        <dbReference type="Pfam" id="PF01490"/>
    </source>
</evidence>
<dbReference type="PANTHER" id="PTHR22950:SF696">
    <property type="entry name" value="AMINO ACID TRANSPORTER TRANSMEMBRANE DOMAIN-CONTAINING PROTEIN"/>
    <property type="match status" value="1"/>
</dbReference>